<evidence type="ECO:0000256" key="4">
    <source>
        <dbReference type="ARBA" id="ARBA00022723"/>
    </source>
</evidence>
<proteinExistence type="predicted"/>
<evidence type="ECO:0000313" key="9">
    <source>
        <dbReference type="Proteomes" id="UP001310890"/>
    </source>
</evidence>
<dbReference type="PANTHER" id="PTHR13267:SF3">
    <property type="entry name" value="ZINC FINGER PROTEIN 277"/>
    <property type="match status" value="1"/>
</dbReference>
<evidence type="ECO:0000256" key="3">
    <source>
        <dbReference type="ARBA" id="ARBA00022490"/>
    </source>
</evidence>
<feature type="region of interest" description="Disordered" evidence="6">
    <location>
        <begin position="166"/>
        <end position="206"/>
    </location>
</feature>
<feature type="domain" description="Protein arginine N-methyltransferase 3-like C2H2 zinc finger" evidence="7">
    <location>
        <begin position="107"/>
        <end position="154"/>
    </location>
</feature>
<feature type="compositionally biased region" description="Acidic residues" evidence="6">
    <location>
        <begin position="26"/>
        <end position="35"/>
    </location>
</feature>
<sequence>MDNKLPAGWSIRNSTGAWAAPSHPDDDSDNDGDEGENVRANFRGAVGAEDGLTEEDLRPDSPGWEDVEDDSEKDSYQCLLCEVTKSKVREVVEHGKDVHNFDFDKIRKDHSLDFFGTLQLINYIRTAVKQHDPATLDFANLDKATFVQDQYMQPTMEDDALLYSIDDLADPNDPKDPLAQQREDDAEAQAGEGGGSKVLAERALRQ</sequence>
<dbReference type="GO" id="GO:0035242">
    <property type="term" value="F:protein-arginine omega-N asymmetric methyltransferase activity"/>
    <property type="evidence" value="ECO:0007669"/>
    <property type="project" value="UniProtKB-EC"/>
</dbReference>
<evidence type="ECO:0000259" key="7">
    <source>
        <dbReference type="Pfam" id="PF21137"/>
    </source>
</evidence>
<feature type="region of interest" description="Disordered" evidence="6">
    <location>
        <begin position="1"/>
        <end position="71"/>
    </location>
</feature>
<dbReference type="InterPro" id="IPR040048">
    <property type="entry name" value="ZNF277"/>
</dbReference>
<name>A0AAN7TJA4_9PEZI</name>
<organism evidence="8 9">
    <name type="scientific">Meristemomyces frigidus</name>
    <dbReference type="NCBI Taxonomy" id="1508187"/>
    <lineage>
        <taxon>Eukaryota</taxon>
        <taxon>Fungi</taxon>
        <taxon>Dikarya</taxon>
        <taxon>Ascomycota</taxon>
        <taxon>Pezizomycotina</taxon>
        <taxon>Dothideomycetes</taxon>
        <taxon>Dothideomycetidae</taxon>
        <taxon>Mycosphaerellales</taxon>
        <taxon>Teratosphaeriaceae</taxon>
        <taxon>Meristemomyces</taxon>
    </lineage>
</organism>
<evidence type="ECO:0000256" key="6">
    <source>
        <dbReference type="SAM" id="MobiDB-lite"/>
    </source>
</evidence>
<protein>
    <recommendedName>
        <fullName evidence="2">type I protein arginine methyltransferase</fullName>
        <ecNumber evidence="2">2.1.1.319</ecNumber>
    </recommendedName>
</protein>
<keyword evidence="4" id="KW-0479">Metal-binding</keyword>
<comment type="caution">
    <text evidence="8">The sequence shown here is derived from an EMBL/GenBank/DDBJ whole genome shotgun (WGS) entry which is preliminary data.</text>
</comment>
<dbReference type="InterPro" id="IPR049482">
    <property type="entry name" value="ANM3-like_C2H2_Zf"/>
</dbReference>
<dbReference type="PANTHER" id="PTHR13267">
    <property type="entry name" value="ZINC FINGER PROTEIN 277"/>
    <property type="match status" value="1"/>
</dbReference>
<reference evidence="8" key="1">
    <citation type="submission" date="2023-08" db="EMBL/GenBank/DDBJ databases">
        <title>Black Yeasts Isolated from many extreme environments.</title>
        <authorList>
            <person name="Coleine C."/>
            <person name="Stajich J.E."/>
            <person name="Selbmann L."/>
        </authorList>
    </citation>
    <scope>NUCLEOTIDE SEQUENCE</scope>
    <source>
        <strain evidence="8">CCFEE 5401</strain>
    </source>
</reference>
<evidence type="ECO:0000256" key="5">
    <source>
        <dbReference type="ARBA" id="ARBA00022833"/>
    </source>
</evidence>
<accession>A0AAN7TJA4</accession>
<dbReference type="InterPro" id="IPR036236">
    <property type="entry name" value="Znf_C2H2_sf"/>
</dbReference>
<dbReference type="EC" id="2.1.1.319" evidence="2"/>
<evidence type="ECO:0000256" key="1">
    <source>
        <dbReference type="ARBA" id="ARBA00004496"/>
    </source>
</evidence>
<comment type="subcellular location">
    <subcellularLocation>
        <location evidence="1">Cytoplasm</location>
    </subcellularLocation>
</comment>
<keyword evidence="5" id="KW-0862">Zinc</keyword>
<dbReference type="Proteomes" id="UP001310890">
    <property type="component" value="Unassembled WGS sequence"/>
</dbReference>
<dbReference type="EMBL" id="JAVRRL010000019">
    <property type="protein sequence ID" value="KAK5114138.1"/>
    <property type="molecule type" value="Genomic_DNA"/>
</dbReference>
<dbReference type="GO" id="GO:0046872">
    <property type="term" value="F:metal ion binding"/>
    <property type="evidence" value="ECO:0007669"/>
    <property type="project" value="UniProtKB-KW"/>
</dbReference>
<dbReference type="SUPFAM" id="SSF57667">
    <property type="entry name" value="beta-beta-alpha zinc fingers"/>
    <property type="match status" value="1"/>
</dbReference>
<dbReference type="GO" id="GO:0005737">
    <property type="term" value="C:cytoplasm"/>
    <property type="evidence" value="ECO:0007669"/>
    <property type="project" value="UniProtKB-SubCell"/>
</dbReference>
<dbReference type="Pfam" id="PF21137">
    <property type="entry name" value="ANM3_C2H2_Zf"/>
    <property type="match status" value="1"/>
</dbReference>
<evidence type="ECO:0000313" key="8">
    <source>
        <dbReference type="EMBL" id="KAK5114138.1"/>
    </source>
</evidence>
<gene>
    <name evidence="8" type="ORF">LTR62_002708</name>
</gene>
<keyword evidence="3" id="KW-0963">Cytoplasm</keyword>
<evidence type="ECO:0000256" key="2">
    <source>
        <dbReference type="ARBA" id="ARBA00011925"/>
    </source>
</evidence>
<dbReference type="AlphaFoldDB" id="A0AAN7TJA4"/>